<dbReference type="PANTHER" id="PTHR43155">
    <property type="entry name" value="CYCLIC DI-GMP PHOSPHODIESTERASE PA4108-RELATED"/>
    <property type="match status" value="1"/>
</dbReference>
<dbReference type="InterPro" id="IPR037522">
    <property type="entry name" value="HD_GYP_dom"/>
</dbReference>
<dbReference type="PANTHER" id="PTHR43155:SF2">
    <property type="entry name" value="CYCLIC DI-GMP PHOSPHODIESTERASE PA4108"/>
    <property type="match status" value="1"/>
</dbReference>
<dbReference type="EMBL" id="SRJC01000007">
    <property type="protein sequence ID" value="TGB01287.1"/>
    <property type="molecule type" value="Genomic_DNA"/>
</dbReference>
<evidence type="ECO:0000313" key="2">
    <source>
        <dbReference type="EMBL" id="TGB01287.1"/>
    </source>
</evidence>
<dbReference type="STRING" id="192814.GCA_900166575_02570"/>
<dbReference type="InterPro" id="IPR003607">
    <property type="entry name" value="HD/PDEase_dom"/>
</dbReference>
<sequence length="366" mass="41997">MKVHPSQVVAGCMIIQDVMGKTNRPIIPKNTVVHPIHMRVLNQFKVGVVEVANRLSDGSPFIPEESIEYNEVEEHKKQESQESLSTLSFQEQYLEAVQAYKKWFEDWRGGTPVDISAVRKVMVPLLERAAQSNRDVFLLHHFSSKDDYYYHHSVAVGLLSGYIASKMNYSYGDWIQIGLAGVLSDSGMAKVEARIINKTGALREEEFNQIRKHPTYSYRYVEKTPLLTQNAKLAILQHHERLDGSGYPLGLQQGKIHSYSQIIAVSDMYHAMTSERAYRKKHSPFRVLEEIQKEQFGRFDHTVVQAFIKEMTNYSQGTKVKLSNNQKAAIVFVESSHPTRPMVQLEDQSIYALRDHHDLYIEEVLD</sequence>
<proteinExistence type="predicted"/>
<dbReference type="PROSITE" id="PS51832">
    <property type="entry name" value="HD_GYP"/>
    <property type="match status" value="1"/>
</dbReference>
<evidence type="ECO:0000259" key="1">
    <source>
        <dbReference type="PROSITE" id="PS51832"/>
    </source>
</evidence>
<reference evidence="2 3" key="1">
    <citation type="journal article" date="2003" name="Int. J. Syst. Evol. Microbiol.">
        <title>Halobacillus salinus sp. nov., isolated from a salt lake on the coast of the East Sea in Korea.</title>
        <authorList>
            <person name="Yoon J.H."/>
            <person name="Kang K.H."/>
            <person name="Park Y.H."/>
        </authorList>
    </citation>
    <scope>NUCLEOTIDE SEQUENCE [LARGE SCALE GENOMIC DNA]</scope>
    <source>
        <strain evidence="2 3">HSL-3</strain>
    </source>
</reference>
<accession>A0A4Z0GWC1</accession>
<dbReference type="SUPFAM" id="SSF109604">
    <property type="entry name" value="HD-domain/PDEase-like"/>
    <property type="match status" value="1"/>
</dbReference>
<dbReference type="Gene3D" id="1.10.3210.10">
    <property type="entry name" value="Hypothetical protein af1432"/>
    <property type="match status" value="1"/>
</dbReference>
<dbReference type="Proteomes" id="UP000297982">
    <property type="component" value="Unassembled WGS sequence"/>
</dbReference>
<protein>
    <submittedName>
        <fullName evidence="2">HD-GYP domain-containing protein</fullName>
    </submittedName>
</protein>
<dbReference type="CDD" id="cd00077">
    <property type="entry name" value="HDc"/>
    <property type="match status" value="1"/>
</dbReference>
<dbReference type="Pfam" id="PF13487">
    <property type="entry name" value="HD_5"/>
    <property type="match status" value="1"/>
</dbReference>
<name>A0A4Z0GWC1_9BACI</name>
<dbReference type="RefSeq" id="WP_135328595.1">
    <property type="nucleotide sequence ID" value="NZ_SRJC01000007.1"/>
</dbReference>
<gene>
    <name evidence="2" type="ORF">E4663_17595</name>
</gene>
<feature type="domain" description="HD-GYP" evidence="1">
    <location>
        <begin position="127"/>
        <end position="323"/>
    </location>
</feature>
<comment type="caution">
    <text evidence="2">The sequence shown here is derived from an EMBL/GenBank/DDBJ whole genome shotgun (WGS) entry which is preliminary data.</text>
</comment>
<organism evidence="2 3">
    <name type="scientific">Halobacillus salinus</name>
    <dbReference type="NCBI Taxonomy" id="192814"/>
    <lineage>
        <taxon>Bacteria</taxon>
        <taxon>Bacillati</taxon>
        <taxon>Bacillota</taxon>
        <taxon>Bacilli</taxon>
        <taxon>Bacillales</taxon>
        <taxon>Bacillaceae</taxon>
        <taxon>Halobacillus</taxon>
    </lineage>
</organism>
<dbReference type="AlphaFoldDB" id="A0A4Z0GWC1"/>
<keyword evidence="3" id="KW-1185">Reference proteome</keyword>
<evidence type="ECO:0000313" key="3">
    <source>
        <dbReference type="Proteomes" id="UP000297982"/>
    </source>
</evidence>